<dbReference type="NCBIfam" id="TIGR01378">
    <property type="entry name" value="thi_PPkinase"/>
    <property type="match status" value="1"/>
</dbReference>
<comment type="caution">
    <text evidence="9">The sequence shown here is derived from an EMBL/GenBank/DDBJ whole genome shotgun (WGS) entry which is preliminary data.</text>
</comment>
<dbReference type="Proteomes" id="UP000037505">
    <property type="component" value="Unassembled WGS sequence"/>
</dbReference>
<evidence type="ECO:0000256" key="4">
    <source>
        <dbReference type="ARBA" id="ARBA00022741"/>
    </source>
</evidence>
<dbReference type="InterPro" id="IPR007373">
    <property type="entry name" value="Thiamin_PyroPKinase_B1-bd"/>
</dbReference>
<keyword evidence="3 7" id="KW-0808">Transferase</keyword>
<comment type="pathway">
    <text evidence="1 7">Cofactor biosynthesis; thiamine diphosphate biosynthesis; thiamine diphosphate from thiamine: step 1/1.</text>
</comment>
<evidence type="ECO:0000256" key="6">
    <source>
        <dbReference type="ARBA" id="ARBA00022840"/>
    </source>
</evidence>
<dbReference type="Pfam" id="PF04265">
    <property type="entry name" value="TPK_B1_binding"/>
    <property type="match status" value="1"/>
</dbReference>
<dbReference type="EMBL" id="JNOM01000158">
    <property type="protein sequence ID" value="KNG85408.1"/>
    <property type="molecule type" value="Genomic_DNA"/>
</dbReference>
<dbReference type="GO" id="GO:0009229">
    <property type="term" value="P:thiamine diphosphate biosynthetic process"/>
    <property type="evidence" value="ECO:0007669"/>
    <property type="project" value="UniProtKB-UniRule"/>
</dbReference>
<keyword evidence="6 7" id="KW-0067">ATP-binding</keyword>
<reference evidence="9 10" key="1">
    <citation type="submission" date="2014-06" db="EMBL/GenBank/DDBJ databases">
        <title>The Genome of the Aflatoxigenic Filamentous Fungus Aspergillus nomius.</title>
        <authorList>
            <person name="Moore M.G."/>
            <person name="Shannon B.M."/>
            <person name="Brian M.M."/>
        </authorList>
    </citation>
    <scope>NUCLEOTIDE SEQUENCE [LARGE SCALE GENOMIC DNA]</scope>
    <source>
        <strain evidence="9 10">NRRL 13137</strain>
    </source>
</reference>
<dbReference type="InterPro" id="IPR016966">
    <property type="entry name" value="Thiamin_pyrophosphokinase_euk"/>
</dbReference>
<dbReference type="GO" id="GO:0030975">
    <property type="term" value="F:thiamine binding"/>
    <property type="evidence" value="ECO:0007669"/>
    <property type="project" value="UniProtKB-UniRule"/>
</dbReference>
<dbReference type="InterPro" id="IPR036371">
    <property type="entry name" value="TPK_B1-bd_sf"/>
</dbReference>
<dbReference type="GO" id="GO:0005524">
    <property type="term" value="F:ATP binding"/>
    <property type="evidence" value="ECO:0007669"/>
    <property type="project" value="UniProtKB-UniRule"/>
</dbReference>
<dbReference type="AlphaFoldDB" id="A0A0L1J1W9"/>
<keyword evidence="4 7" id="KW-0547">Nucleotide-binding</keyword>
<evidence type="ECO:0000256" key="2">
    <source>
        <dbReference type="ARBA" id="ARBA00006785"/>
    </source>
</evidence>
<evidence type="ECO:0000313" key="9">
    <source>
        <dbReference type="EMBL" id="KNG85408.1"/>
    </source>
</evidence>
<sequence length="293" mass="32594">MEWDPTQFFRDDHTPNPFALLILNQPINERAFRVLKRHAKITLCADGGANRFYSMMKAHDRESTDLPDLIIGDLDSITPDTRTHYANLGVRIIEDEDQYSTDFTKCLDYLRTHVGEFISSSSPVSKPEEQNEEGGRGSELDVLILGGLGGRVDQAFSQIHHLYSMTQTYSSSSTSNQEGTGKIGNLYLISEESITFILRPGVNTIRTPGTNRPGISPAEQGEDLLEENVGIIPLSGPARITTSGFQWDVVDWRTAIGGQLSTSNHIRSEVVTVESLVPVLFTVELAERLKRTR</sequence>
<protein>
    <recommendedName>
        <fullName evidence="7">Thiamine pyrophosphokinase</fullName>
        <ecNumber evidence="7">2.7.6.2</ecNumber>
    </recommendedName>
</protein>
<dbReference type="InterPro" id="IPR036759">
    <property type="entry name" value="TPK_catalytic_sf"/>
</dbReference>
<gene>
    <name evidence="9" type="ORF">ANOM_007102</name>
</gene>
<dbReference type="GO" id="GO:0016301">
    <property type="term" value="F:kinase activity"/>
    <property type="evidence" value="ECO:0007669"/>
    <property type="project" value="UniProtKB-UniRule"/>
</dbReference>
<evidence type="ECO:0000313" key="10">
    <source>
        <dbReference type="Proteomes" id="UP000037505"/>
    </source>
</evidence>
<dbReference type="SUPFAM" id="SSF63999">
    <property type="entry name" value="Thiamin pyrophosphokinase, catalytic domain"/>
    <property type="match status" value="1"/>
</dbReference>
<evidence type="ECO:0000256" key="3">
    <source>
        <dbReference type="ARBA" id="ARBA00022679"/>
    </source>
</evidence>
<proteinExistence type="inferred from homology"/>
<organism evidence="9 10">
    <name type="scientific">Aspergillus nomiae NRRL (strain ATCC 15546 / NRRL 13137 / CBS 260.88 / M93)</name>
    <dbReference type="NCBI Taxonomy" id="1509407"/>
    <lineage>
        <taxon>Eukaryota</taxon>
        <taxon>Fungi</taxon>
        <taxon>Dikarya</taxon>
        <taxon>Ascomycota</taxon>
        <taxon>Pezizomycotina</taxon>
        <taxon>Eurotiomycetes</taxon>
        <taxon>Eurotiomycetidae</taxon>
        <taxon>Eurotiales</taxon>
        <taxon>Aspergillaceae</taxon>
        <taxon>Aspergillus</taxon>
        <taxon>Aspergillus subgen. Circumdati</taxon>
    </lineage>
</organism>
<comment type="catalytic activity">
    <reaction evidence="7">
        <text>thiamine + ATP = thiamine diphosphate + AMP + H(+)</text>
        <dbReference type="Rhea" id="RHEA:11576"/>
        <dbReference type="ChEBI" id="CHEBI:15378"/>
        <dbReference type="ChEBI" id="CHEBI:18385"/>
        <dbReference type="ChEBI" id="CHEBI:30616"/>
        <dbReference type="ChEBI" id="CHEBI:58937"/>
        <dbReference type="ChEBI" id="CHEBI:456215"/>
    </reaction>
</comment>
<dbReference type="UniPathway" id="UPA00060">
    <property type="reaction ID" value="UER00597"/>
</dbReference>
<evidence type="ECO:0000259" key="8">
    <source>
        <dbReference type="SMART" id="SM00983"/>
    </source>
</evidence>
<dbReference type="Pfam" id="PF04263">
    <property type="entry name" value="TPK_catalytic"/>
    <property type="match status" value="1"/>
</dbReference>
<dbReference type="GeneID" id="26808906"/>
<dbReference type="PIRSF" id="PIRSF031057">
    <property type="entry name" value="Thiamin_pyrophosphokinase"/>
    <property type="match status" value="1"/>
</dbReference>
<dbReference type="InterPro" id="IPR006282">
    <property type="entry name" value="Thi_PPkinase"/>
</dbReference>
<keyword evidence="5 7" id="KW-0418">Kinase</keyword>
<dbReference type="STRING" id="1509407.A0A0L1J1W9"/>
<feature type="domain" description="Thiamin pyrophosphokinase thiamin-binding" evidence="8">
    <location>
        <begin position="201"/>
        <end position="279"/>
    </location>
</feature>
<dbReference type="SUPFAM" id="SSF63862">
    <property type="entry name" value="Thiamin pyrophosphokinase, substrate-binding domain"/>
    <property type="match status" value="1"/>
</dbReference>
<evidence type="ECO:0000256" key="1">
    <source>
        <dbReference type="ARBA" id="ARBA00005078"/>
    </source>
</evidence>
<dbReference type="CDD" id="cd07995">
    <property type="entry name" value="TPK"/>
    <property type="match status" value="1"/>
</dbReference>
<evidence type="ECO:0000256" key="5">
    <source>
        <dbReference type="ARBA" id="ARBA00022777"/>
    </source>
</evidence>
<dbReference type="Gene3D" id="3.40.50.10240">
    <property type="entry name" value="Thiamin pyrophosphokinase, catalytic domain"/>
    <property type="match status" value="1"/>
</dbReference>
<accession>A0A0L1J1W9</accession>
<name>A0A0L1J1W9_ASPN3</name>
<dbReference type="PANTHER" id="PTHR13622">
    <property type="entry name" value="THIAMIN PYROPHOSPHOKINASE"/>
    <property type="match status" value="1"/>
</dbReference>
<dbReference type="OrthoDB" id="25149at2759"/>
<dbReference type="GO" id="GO:0006772">
    <property type="term" value="P:thiamine metabolic process"/>
    <property type="evidence" value="ECO:0007669"/>
    <property type="project" value="InterPro"/>
</dbReference>
<dbReference type="PANTHER" id="PTHR13622:SF8">
    <property type="entry name" value="THIAMIN PYROPHOSPHOKINASE 1"/>
    <property type="match status" value="1"/>
</dbReference>
<comment type="similarity">
    <text evidence="2 7">Belongs to the thiamine pyrophosphokinase family.</text>
</comment>
<dbReference type="RefSeq" id="XP_015406331.1">
    <property type="nucleotide sequence ID" value="XM_015552358.1"/>
</dbReference>
<dbReference type="EC" id="2.7.6.2" evidence="7"/>
<evidence type="ECO:0000256" key="7">
    <source>
        <dbReference type="PIRNR" id="PIRNR031057"/>
    </source>
</evidence>
<dbReference type="InterPro" id="IPR007371">
    <property type="entry name" value="TPK_catalytic"/>
</dbReference>
<dbReference type="SMART" id="SM00983">
    <property type="entry name" value="TPK_B1_binding"/>
    <property type="match status" value="1"/>
</dbReference>
<dbReference type="GO" id="GO:0004788">
    <property type="term" value="F:thiamine diphosphokinase activity"/>
    <property type="evidence" value="ECO:0007669"/>
    <property type="project" value="UniProtKB-UniRule"/>
</dbReference>
<keyword evidence="10" id="KW-1185">Reference proteome</keyword>